<dbReference type="SUPFAM" id="SSF57938">
    <property type="entry name" value="DnaJ/Hsp40 cysteine-rich domain"/>
    <property type="match status" value="1"/>
</dbReference>
<proteinExistence type="predicted"/>
<sequence>MLPDTHYPRPHHALDGTTWHDGLCGACHGTGEREGEVCGDCRGGGFSLLEEQE</sequence>
<organism evidence="1 2">
    <name type="scientific">Streptomyces endophyticus</name>
    <dbReference type="NCBI Taxonomy" id="714166"/>
    <lineage>
        <taxon>Bacteria</taxon>
        <taxon>Bacillati</taxon>
        <taxon>Actinomycetota</taxon>
        <taxon>Actinomycetes</taxon>
        <taxon>Kitasatosporales</taxon>
        <taxon>Streptomycetaceae</taxon>
        <taxon>Streptomyces</taxon>
    </lineage>
</organism>
<dbReference type="InterPro" id="IPR036410">
    <property type="entry name" value="HSP_DnaJ_Cys-rich_dom_sf"/>
</dbReference>
<protein>
    <submittedName>
        <fullName evidence="1">Uncharacterized protein</fullName>
    </submittedName>
</protein>
<keyword evidence="2" id="KW-1185">Reference proteome</keyword>
<gene>
    <name evidence="1" type="ORF">OKJ99_12975</name>
</gene>
<evidence type="ECO:0000313" key="2">
    <source>
        <dbReference type="Proteomes" id="UP001354931"/>
    </source>
</evidence>
<name>A0ABU6F326_9ACTN</name>
<reference evidence="1 2" key="1">
    <citation type="submission" date="2022-10" db="EMBL/GenBank/DDBJ databases">
        <authorList>
            <person name="Xie J."/>
            <person name="Shen N."/>
        </authorList>
    </citation>
    <scope>NUCLEOTIDE SEQUENCE [LARGE SCALE GENOMIC DNA]</scope>
    <source>
        <strain evidence="1 2">YIM65594</strain>
    </source>
</reference>
<dbReference type="EMBL" id="JAOZYC010000093">
    <property type="protein sequence ID" value="MEB8338411.1"/>
    <property type="molecule type" value="Genomic_DNA"/>
</dbReference>
<comment type="caution">
    <text evidence="1">The sequence shown here is derived from an EMBL/GenBank/DDBJ whole genome shotgun (WGS) entry which is preliminary data.</text>
</comment>
<evidence type="ECO:0000313" key="1">
    <source>
        <dbReference type="EMBL" id="MEB8338411.1"/>
    </source>
</evidence>
<dbReference type="RefSeq" id="WP_326016198.1">
    <property type="nucleotide sequence ID" value="NZ_JAOZYC010000093.1"/>
</dbReference>
<accession>A0ABU6F326</accession>
<dbReference type="Proteomes" id="UP001354931">
    <property type="component" value="Unassembled WGS sequence"/>
</dbReference>